<dbReference type="GO" id="GO:0005886">
    <property type="term" value="C:plasma membrane"/>
    <property type="evidence" value="ECO:0007669"/>
    <property type="project" value="TreeGrafter"/>
</dbReference>
<dbReference type="AlphaFoldDB" id="R4XKA2"/>
<keyword evidence="3 6" id="KW-0812">Transmembrane</keyword>
<dbReference type="OrthoDB" id="2585655at2759"/>
<dbReference type="EMBL" id="CAHR02000332">
    <property type="protein sequence ID" value="CCG84875.1"/>
    <property type="molecule type" value="Genomic_DNA"/>
</dbReference>
<evidence type="ECO:0000256" key="2">
    <source>
        <dbReference type="ARBA" id="ARBA00022448"/>
    </source>
</evidence>
<keyword evidence="4 6" id="KW-1133">Transmembrane helix</keyword>
<evidence type="ECO:0000256" key="6">
    <source>
        <dbReference type="SAM" id="Phobius"/>
    </source>
</evidence>
<feature type="transmembrane region" description="Helical" evidence="6">
    <location>
        <begin position="96"/>
        <end position="114"/>
    </location>
</feature>
<dbReference type="Proteomes" id="UP000013776">
    <property type="component" value="Unassembled WGS sequence"/>
</dbReference>
<feature type="domain" description="Major facilitator superfamily (MFS) profile" evidence="7">
    <location>
        <begin position="60"/>
        <end position="485"/>
    </location>
</feature>
<dbReference type="GO" id="GO:0022857">
    <property type="term" value="F:transmembrane transporter activity"/>
    <property type="evidence" value="ECO:0007669"/>
    <property type="project" value="InterPro"/>
</dbReference>
<dbReference type="eggNOG" id="KOG0255">
    <property type="taxonomic scope" value="Eukaryota"/>
</dbReference>
<evidence type="ECO:0000256" key="4">
    <source>
        <dbReference type="ARBA" id="ARBA00022989"/>
    </source>
</evidence>
<dbReference type="Pfam" id="PF07690">
    <property type="entry name" value="MFS_1"/>
    <property type="match status" value="1"/>
</dbReference>
<feature type="transmembrane region" description="Helical" evidence="6">
    <location>
        <begin position="399"/>
        <end position="421"/>
    </location>
</feature>
<feature type="transmembrane region" description="Helical" evidence="6">
    <location>
        <begin position="126"/>
        <end position="144"/>
    </location>
</feature>
<comment type="subcellular location">
    <subcellularLocation>
        <location evidence="1">Membrane</location>
        <topology evidence="1">Multi-pass membrane protein</topology>
    </subcellularLocation>
</comment>
<keyword evidence="2" id="KW-0813">Transport</keyword>
<dbReference type="InterPro" id="IPR036259">
    <property type="entry name" value="MFS_trans_sf"/>
</dbReference>
<feature type="transmembrane region" description="Helical" evidence="6">
    <location>
        <begin position="433"/>
        <end position="452"/>
    </location>
</feature>
<dbReference type="Gene3D" id="1.20.1250.20">
    <property type="entry name" value="MFS general substrate transporter like domains"/>
    <property type="match status" value="1"/>
</dbReference>
<organism evidence="8 9">
    <name type="scientific">Taphrina deformans (strain PYCC 5710 / ATCC 11124 / CBS 356.35 / IMI 108563 / JCM 9778 / NBRC 8474)</name>
    <name type="common">Peach leaf curl fungus</name>
    <name type="synonym">Lalaria deformans</name>
    <dbReference type="NCBI Taxonomy" id="1097556"/>
    <lineage>
        <taxon>Eukaryota</taxon>
        <taxon>Fungi</taxon>
        <taxon>Dikarya</taxon>
        <taxon>Ascomycota</taxon>
        <taxon>Taphrinomycotina</taxon>
        <taxon>Taphrinomycetes</taxon>
        <taxon>Taphrinales</taxon>
        <taxon>Taphrinaceae</taxon>
        <taxon>Taphrina</taxon>
    </lineage>
</organism>
<reference evidence="8 9" key="1">
    <citation type="journal article" date="2013" name="MBio">
        <title>Genome sequencing of the plant pathogen Taphrina deformans, the causal agent of peach leaf curl.</title>
        <authorList>
            <person name="Cisse O.H."/>
            <person name="Almeida J.M.G.C.F."/>
            <person name="Fonseca A."/>
            <person name="Kumar A.A."/>
            <person name="Salojaervi J."/>
            <person name="Overmyer K."/>
            <person name="Hauser P.M."/>
            <person name="Pagni M."/>
        </authorList>
    </citation>
    <scope>NUCLEOTIDE SEQUENCE [LARGE SCALE GENOMIC DNA]</scope>
    <source>
        <strain evidence="9">PYCC 5710 / ATCC 11124 / CBS 356.35 / IMI 108563 / JCM 9778 / NBRC 8474</strain>
    </source>
</reference>
<dbReference type="PROSITE" id="PS50850">
    <property type="entry name" value="MFS"/>
    <property type="match status" value="1"/>
</dbReference>
<keyword evidence="5 6" id="KW-0472">Membrane</keyword>
<evidence type="ECO:0000313" key="8">
    <source>
        <dbReference type="EMBL" id="CCG84875.1"/>
    </source>
</evidence>
<feature type="transmembrane region" description="Helical" evidence="6">
    <location>
        <begin position="458"/>
        <end position="480"/>
    </location>
</feature>
<feature type="transmembrane region" description="Helical" evidence="6">
    <location>
        <begin position="365"/>
        <end position="387"/>
    </location>
</feature>
<keyword evidence="9" id="KW-1185">Reference proteome</keyword>
<feature type="transmembrane region" description="Helical" evidence="6">
    <location>
        <begin position="150"/>
        <end position="173"/>
    </location>
</feature>
<dbReference type="PANTHER" id="PTHR23502">
    <property type="entry name" value="MAJOR FACILITATOR SUPERFAMILY"/>
    <property type="match status" value="1"/>
</dbReference>
<feature type="transmembrane region" description="Helical" evidence="6">
    <location>
        <begin position="60"/>
        <end position="81"/>
    </location>
</feature>
<dbReference type="SUPFAM" id="SSF103473">
    <property type="entry name" value="MFS general substrate transporter"/>
    <property type="match status" value="1"/>
</dbReference>
<feature type="transmembrane region" description="Helical" evidence="6">
    <location>
        <begin position="286"/>
        <end position="304"/>
    </location>
</feature>
<dbReference type="PANTHER" id="PTHR23502:SF2">
    <property type="entry name" value="TRANSPORTER, PUTATIVE (AFU_ORTHOLOGUE AFUA_2G08910)-RELATED"/>
    <property type="match status" value="1"/>
</dbReference>
<dbReference type="VEuPathDB" id="FungiDB:TAPDE_005424"/>
<evidence type="ECO:0000256" key="1">
    <source>
        <dbReference type="ARBA" id="ARBA00004141"/>
    </source>
</evidence>
<dbReference type="InterPro" id="IPR020846">
    <property type="entry name" value="MFS_dom"/>
</dbReference>
<accession>R4XKA2</accession>
<evidence type="ECO:0000256" key="3">
    <source>
        <dbReference type="ARBA" id="ARBA00022692"/>
    </source>
</evidence>
<feature type="transmembrane region" description="Helical" evidence="6">
    <location>
        <begin position="185"/>
        <end position="206"/>
    </location>
</feature>
<gene>
    <name evidence="8" type="ORF">TAPDE_005424</name>
</gene>
<comment type="caution">
    <text evidence="8">The sequence shown here is derived from an EMBL/GenBank/DDBJ whole genome shotgun (WGS) entry which is preliminary data.</text>
</comment>
<evidence type="ECO:0000256" key="5">
    <source>
        <dbReference type="ARBA" id="ARBA00023136"/>
    </source>
</evidence>
<dbReference type="InterPro" id="IPR011701">
    <property type="entry name" value="MFS"/>
</dbReference>
<sequence length="509" mass="56990">MTTNKIDSSHVDFVENGKGQVDNEANDYIRQRHGTLDLFPFPTHDPNDPYNWPSWRKNTLLVIVSFHGFMSTFLAAAPIPAFEALSMEFGVSLTRISYTVSIQIAVIGFLPLFWTPLSNRYGRRPIYLISSLVASAMTLANAYTHSYVTFMLVRAISAAFISTAVGIGGATVAEMFFRHERGVKMGVWTLLVTLGPPTAPFIFGFVVEHKNWHWIFYILAIIQFAMFFAYLFFGPETLYMRNEHATAHRGTISKSELYFKFRRINPAPLRIGDFFRPYLMLLKPEVFFAALSYAIVFVYTSVLLSVETPQLFGMKFHFNPQQIGYQFIALIIGSVLGEQFGGRLSDAVINRRAKSAGYRVPEMRLVAAWPAYILVCVGLIIYGVLLQRTPALHWNVKPLIGSGIAAFAAQIITTVMITYAIESHLDRAPDVSIIITALRQTLAFIGPFYFTAAFDNLGVGGACSLFGALCAAALLPVLWLEFRPAARRRARDVRSRMSADVTGNRFDKS</sequence>
<feature type="transmembrane region" description="Helical" evidence="6">
    <location>
        <begin position="212"/>
        <end position="233"/>
    </location>
</feature>
<name>R4XKA2_TAPDE</name>
<proteinExistence type="predicted"/>
<evidence type="ECO:0000313" key="9">
    <source>
        <dbReference type="Proteomes" id="UP000013776"/>
    </source>
</evidence>
<dbReference type="STRING" id="1097556.R4XKA2"/>
<feature type="transmembrane region" description="Helical" evidence="6">
    <location>
        <begin position="324"/>
        <end position="344"/>
    </location>
</feature>
<protein>
    <recommendedName>
        <fullName evidence="7">Major facilitator superfamily (MFS) profile domain-containing protein</fullName>
    </recommendedName>
</protein>
<evidence type="ECO:0000259" key="7">
    <source>
        <dbReference type="PROSITE" id="PS50850"/>
    </source>
</evidence>